<dbReference type="AlphaFoldDB" id="A0AAE1FAD2"/>
<evidence type="ECO:0000256" key="1">
    <source>
        <dbReference type="SAM" id="MobiDB-lite"/>
    </source>
</evidence>
<accession>A0AAE1FAD2</accession>
<evidence type="ECO:0000313" key="3">
    <source>
        <dbReference type="Proteomes" id="UP001286313"/>
    </source>
</evidence>
<evidence type="ECO:0000313" key="2">
    <source>
        <dbReference type="EMBL" id="KAK3869854.1"/>
    </source>
</evidence>
<dbReference type="Proteomes" id="UP001286313">
    <property type="component" value="Unassembled WGS sequence"/>
</dbReference>
<sequence>MERPIRSRSNGNKQNKKRPLYFSPHPDPKGSCFERTGPRLEQMESNLFLPSSGAEETGNLPSPRSDNSPLVYNEALVQLNTEQVNKPNAIQPRRSRQEWATCIREMDCLQLLRTSLFIQHDEDIASYLSAAYHASTTCQAQSNWKVFQQWLPADISDITEDVILRFLYLDEVKKLSPHTIMNFKKRSGASFTISLRSEFNPPEASTEKLLLKSPLLNGPGHCQQSLRTGLHHQGGNHGH</sequence>
<feature type="region of interest" description="Disordered" evidence="1">
    <location>
        <begin position="1"/>
        <end position="37"/>
    </location>
</feature>
<dbReference type="EMBL" id="JAWQEG010002766">
    <property type="protein sequence ID" value="KAK3869854.1"/>
    <property type="molecule type" value="Genomic_DNA"/>
</dbReference>
<proteinExistence type="predicted"/>
<protein>
    <submittedName>
        <fullName evidence="2">Uncharacterized protein</fullName>
    </submittedName>
</protein>
<reference evidence="2" key="1">
    <citation type="submission" date="2023-10" db="EMBL/GenBank/DDBJ databases">
        <title>Genome assemblies of two species of porcelain crab, Petrolisthes cinctipes and Petrolisthes manimaculis (Anomura: Porcellanidae).</title>
        <authorList>
            <person name="Angst P."/>
        </authorList>
    </citation>
    <scope>NUCLEOTIDE SEQUENCE</scope>
    <source>
        <strain evidence="2">PB745_01</strain>
        <tissue evidence="2">Gill</tissue>
    </source>
</reference>
<name>A0AAE1FAD2_PETCI</name>
<comment type="caution">
    <text evidence="2">The sequence shown here is derived from an EMBL/GenBank/DDBJ whole genome shotgun (WGS) entry which is preliminary data.</text>
</comment>
<organism evidence="2 3">
    <name type="scientific">Petrolisthes cinctipes</name>
    <name type="common">Flat porcelain crab</name>
    <dbReference type="NCBI Taxonomy" id="88211"/>
    <lineage>
        <taxon>Eukaryota</taxon>
        <taxon>Metazoa</taxon>
        <taxon>Ecdysozoa</taxon>
        <taxon>Arthropoda</taxon>
        <taxon>Crustacea</taxon>
        <taxon>Multicrustacea</taxon>
        <taxon>Malacostraca</taxon>
        <taxon>Eumalacostraca</taxon>
        <taxon>Eucarida</taxon>
        <taxon>Decapoda</taxon>
        <taxon>Pleocyemata</taxon>
        <taxon>Anomura</taxon>
        <taxon>Galatheoidea</taxon>
        <taxon>Porcellanidae</taxon>
        <taxon>Petrolisthes</taxon>
    </lineage>
</organism>
<keyword evidence="3" id="KW-1185">Reference proteome</keyword>
<gene>
    <name evidence="2" type="ORF">Pcinc_024858</name>
</gene>